<evidence type="ECO:0000256" key="1">
    <source>
        <dbReference type="ARBA" id="ARBA00008553"/>
    </source>
</evidence>
<proteinExistence type="inferred from homology"/>
<dbReference type="Pfam" id="PF00281">
    <property type="entry name" value="Ribosomal_L5"/>
    <property type="match status" value="1"/>
</dbReference>
<evidence type="ECO:0000256" key="5">
    <source>
        <dbReference type="RuleBase" id="RU003930"/>
    </source>
</evidence>
<dbReference type="InterPro" id="IPR022803">
    <property type="entry name" value="Ribosomal_uL5_dom_sf"/>
</dbReference>
<dbReference type="InterPro" id="IPR020929">
    <property type="entry name" value="Ribosomal_uL5_CS"/>
</dbReference>
<reference evidence="9" key="1">
    <citation type="submission" date="2017-09" db="EMBL/GenBank/DDBJ databases">
        <title>Depth-based differentiation of microbial function through sediment-hosted aquifers and enrichment of novel symbionts in the deep terrestrial subsurface.</title>
        <authorList>
            <person name="Probst A.J."/>
            <person name="Ladd B."/>
            <person name="Jarett J.K."/>
            <person name="Geller-Mcgrath D.E."/>
            <person name="Sieber C.M.K."/>
            <person name="Emerson J.B."/>
            <person name="Anantharaman K."/>
            <person name="Thomas B.C."/>
            <person name="Malmstrom R."/>
            <person name="Stieglmeier M."/>
            <person name="Klingl A."/>
            <person name="Woyke T."/>
            <person name="Ryan C.M."/>
            <person name="Banfield J.F."/>
        </authorList>
    </citation>
    <scope>NUCLEOTIDE SEQUENCE [LARGE SCALE GENOMIC DNA]</scope>
</reference>
<evidence type="ECO:0000313" key="9">
    <source>
        <dbReference type="Proteomes" id="UP000230137"/>
    </source>
</evidence>
<evidence type="ECO:0000256" key="4">
    <source>
        <dbReference type="ARBA" id="ARBA00035461"/>
    </source>
</evidence>
<dbReference type="Gene3D" id="3.30.1440.10">
    <property type="match status" value="1"/>
</dbReference>
<dbReference type="Proteomes" id="UP000230137">
    <property type="component" value="Unassembled WGS sequence"/>
</dbReference>
<organism evidence="8 9">
    <name type="scientific">Candidatus Berkelbacteria bacterium CG_4_10_14_0_2_um_filter_35_9_33_12</name>
    <dbReference type="NCBI Taxonomy" id="1974499"/>
    <lineage>
        <taxon>Bacteria</taxon>
        <taxon>Candidatus Berkelbacteria</taxon>
    </lineage>
</organism>
<evidence type="ECO:0000256" key="2">
    <source>
        <dbReference type="ARBA" id="ARBA00022980"/>
    </source>
</evidence>
<evidence type="ECO:0000313" key="8">
    <source>
        <dbReference type="EMBL" id="PJA20761.1"/>
    </source>
</evidence>
<accession>A0A2M7W4Y9</accession>
<dbReference type="GO" id="GO:0006412">
    <property type="term" value="P:translation"/>
    <property type="evidence" value="ECO:0007669"/>
    <property type="project" value="InterPro"/>
</dbReference>
<keyword evidence="2 5" id="KW-0689">Ribosomal protein</keyword>
<evidence type="ECO:0000259" key="7">
    <source>
        <dbReference type="Pfam" id="PF00673"/>
    </source>
</evidence>
<name>A0A2M7W4Y9_9BACT</name>
<feature type="domain" description="Large ribosomal subunit protein uL5 N-terminal" evidence="6">
    <location>
        <begin position="18"/>
        <end position="74"/>
    </location>
</feature>
<feature type="domain" description="Large ribosomal subunit protein uL5 C-terminal" evidence="7">
    <location>
        <begin position="79"/>
        <end position="171"/>
    </location>
</feature>
<dbReference type="GO" id="GO:0003735">
    <property type="term" value="F:structural constituent of ribosome"/>
    <property type="evidence" value="ECO:0007669"/>
    <property type="project" value="InterPro"/>
</dbReference>
<gene>
    <name evidence="8" type="primary">rplE</name>
    <name evidence="8" type="ORF">COX60_00760</name>
</gene>
<dbReference type="InterPro" id="IPR031309">
    <property type="entry name" value="Ribosomal_uL5_C"/>
</dbReference>
<dbReference type="AlphaFoldDB" id="A0A2M7W4Y9"/>
<dbReference type="InterPro" id="IPR031310">
    <property type="entry name" value="Ribosomal_uL5_N"/>
</dbReference>
<protein>
    <recommendedName>
        <fullName evidence="4">50S ribosomal protein L5</fullName>
    </recommendedName>
</protein>
<dbReference type="GO" id="GO:0005840">
    <property type="term" value="C:ribosome"/>
    <property type="evidence" value="ECO:0007669"/>
    <property type="project" value="UniProtKB-KW"/>
</dbReference>
<sequence>MLNLNKIYEKIAQEDKVNIFSVVRIEKVILSTGFGKFKDNQVKIDQIKKDLIAMTGQKPAYCQAKNAISAFKLRKNEVIGFKTTLRAKRMTDFLDRLINLTLPNIRDFKGINPKSLDKSHNLSIGIKEHFVFPEIPFDTPSGIIGVSITIVFKNSSDRQKVIHLLKYIGFPIAK</sequence>
<dbReference type="GO" id="GO:1990904">
    <property type="term" value="C:ribonucleoprotein complex"/>
    <property type="evidence" value="ECO:0007669"/>
    <property type="project" value="UniProtKB-KW"/>
</dbReference>
<comment type="similarity">
    <text evidence="1 5">Belongs to the universal ribosomal protein uL5 family.</text>
</comment>
<dbReference type="PANTHER" id="PTHR11994">
    <property type="entry name" value="60S RIBOSOMAL PROTEIN L11-RELATED"/>
    <property type="match status" value="1"/>
</dbReference>
<dbReference type="EMBL" id="PFQF01000015">
    <property type="protein sequence ID" value="PJA20761.1"/>
    <property type="molecule type" value="Genomic_DNA"/>
</dbReference>
<dbReference type="PIRSF" id="PIRSF002161">
    <property type="entry name" value="Ribosomal_L5"/>
    <property type="match status" value="1"/>
</dbReference>
<evidence type="ECO:0000259" key="6">
    <source>
        <dbReference type="Pfam" id="PF00281"/>
    </source>
</evidence>
<dbReference type="Pfam" id="PF00673">
    <property type="entry name" value="Ribosomal_L5_C"/>
    <property type="match status" value="1"/>
</dbReference>
<evidence type="ECO:0000256" key="3">
    <source>
        <dbReference type="ARBA" id="ARBA00023274"/>
    </source>
</evidence>
<dbReference type="SUPFAM" id="SSF55282">
    <property type="entry name" value="RL5-like"/>
    <property type="match status" value="1"/>
</dbReference>
<keyword evidence="3 5" id="KW-0687">Ribonucleoprotein</keyword>
<dbReference type="InterPro" id="IPR002132">
    <property type="entry name" value="Ribosomal_uL5"/>
</dbReference>
<comment type="caution">
    <text evidence="8">The sequence shown here is derived from an EMBL/GenBank/DDBJ whole genome shotgun (WGS) entry which is preliminary data.</text>
</comment>
<dbReference type="PROSITE" id="PS00358">
    <property type="entry name" value="RIBOSOMAL_L5"/>
    <property type="match status" value="1"/>
</dbReference>